<dbReference type="Proteomes" id="UP000464178">
    <property type="component" value="Chromosome"/>
</dbReference>
<gene>
    <name evidence="2" type="ORF">SOIL9_49910</name>
</gene>
<protein>
    <submittedName>
        <fullName evidence="2">Signal peptide protein</fullName>
    </submittedName>
</protein>
<feature type="region of interest" description="Disordered" evidence="1">
    <location>
        <begin position="182"/>
        <end position="205"/>
    </location>
</feature>
<evidence type="ECO:0000313" key="2">
    <source>
        <dbReference type="EMBL" id="VTR92723.1"/>
    </source>
</evidence>
<organism evidence="2 3">
    <name type="scientific">Gemmata massiliana</name>
    <dbReference type="NCBI Taxonomy" id="1210884"/>
    <lineage>
        <taxon>Bacteria</taxon>
        <taxon>Pseudomonadati</taxon>
        <taxon>Planctomycetota</taxon>
        <taxon>Planctomycetia</taxon>
        <taxon>Gemmatales</taxon>
        <taxon>Gemmataceae</taxon>
        <taxon>Gemmata</taxon>
    </lineage>
</organism>
<evidence type="ECO:0000256" key="1">
    <source>
        <dbReference type="SAM" id="MobiDB-lite"/>
    </source>
</evidence>
<name>A0A6P2CUY0_9BACT</name>
<evidence type="ECO:0000313" key="3">
    <source>
        <dbReference type="Proteomes" id="UP000464178"/>
    </source>
</evidence>
<sequence>MPLPQLRVRFVLPFALVAGLTVGVIGCGGAESVQTYTAPKSEGGKAPDAPGAVTEYRILGAMYPADAPAWFFKMPGTADDLAKYEADFDKLLASVSIPANGPPEFTPPEGWKRGAGRGQFVLATLRTPDDKYELTVTSAQGDVFGNVQRWASEQLGNTSFNRDAMPKVTRTVEAKGVKGLRVDVRGPKKPPMGGGGPFMGGMGGK</sequence>
<feature type="compositionally biased region" description="Gly residues" evidence="1">
    <location>
        <begin position="192"/>
        <end position="205"/>
    </location>
</feature>
<dbReference type="KEGG" id="gms:SOIL9_49910"/>
<reference evidence="2 3" key="1">
    <citation type="submission" date="2019-05" db="EMBL/GenBank/DDBJ databases">
        <authorList>
            <consortium name="Science for Life Laboratories"/>
        </authorList>
    </citation>
    <scope>NUCLEOTIDE SEQUENCE [LARGE SCALE GENOMIC DNA]</scope>
    <source>
        <strain evidence="2">Soil9</strain>
    </source>
</reference>
<keyword evidence="3" id="KW-1185">Reference proteome</keyword>
<accession>A0A6P2CUY0</accession>
<dbReference type="AlphaFoldDB" id="A0A6P2CUY0"/>
<proteinExistence type="predicted"/>
<dbReference type="EMBL" id="LR593886">
    <property type="protein sequence ID" value="VTR92723.1"/>
    <property type="molecule type" value="Genomic_DNA"/>
</dbReference>
<dbReference type="RefSeq" id="WP_162667545.1">
    <property type="nucleotide sequence ID" value="NZ_LR593886.1"/>
</dbReference>
<dbReference type="PROSITE" id="PS51257">
    <property type="entry name" value="PROKAR_LIPOPROTEIN"/>
    <property type="match status" value="1"/>
</dbReference>